<comment type="caution">
    <text evidence="8">The sequence shown here is derived from an EMBL/GenBank/DDBJ whole genome shotgun (WGS) entry which is preliminary data.</text>
</comment>
<dbReference type="Proteomes" id="UP000017090">
    <property type="component" value="Unassembled WGS sequence"/>
</dbReference>
<name>U7UNB6_9FIRM</name>
<dbReference type="InterPro" id="IPR015797">
    <property type="entry name" value="NUDIX_hydrolase-like_dom_sf"/>
</dbReference>
<dbReference type="PROSITE" id="PS51462">
    <property type="entry name" value="NUDIX"/>
    <property type="match status" value="1"/>
</dbReference>
<dbReference type="STRING" id="1111454.HMPREF1250_0321"/>
<dbReference type="PATRIC" id="fig|1111454.3.peg.927"/>
<evidence type="ECO:0000256" key="4">
    <source>
        <dbReference type="ARBA" id="ARBA00022801"/>
    </source>
</evidence>
<dbReference type="Pfam" id="PF00293">
    <property type="entry name" value="NUDIX"/>
    <property type="match status" value="1"/>
</dbReference>
<keyword evidence="5" id="KW-0460">Magnesium</keyword>
<evidence type="ECO:0000256" key="2">
    <source>
        <dbReference type="ARBA" id="ARBA00001946"/>
    </source>
</evidence>
<keyword evidence="3" id="KW-0479">Metal-binding</keyword>
<sequence>MPGEDSLIRELEVLRQRWASRDVIQSPCLNNRACAVLVPLVMDKGVPSLLFEVRSYDLQWQPGDICFPGGVIEADDSSSKEAALRETREELEMAAEEIAYFGPLDYLESPVGVTIWPHLGFLERVPTVKKSAEIDHLFTVPLNWFREERMETAKIELATRPVPGFPADIPYAGDRNSWKRRRTYDVYYCKYNEYVIWGITGHIIKNFLEITDDMQKNSVSVHLCSK</sequence>
<feature type="domain" description="Nudix hydrolase" evidence="7">
    <location>
        <begin position="31"/>
        <end position="163"/>
    </location>
</feature>
<dbReference type="PANTHER" id="PTHR12992:SF11">
    <property type="entry name" value="MITOCHONDRIAL COENZYME A DIPHOSPHATASE NUDT8"/>
    <property type="match status" value="1"/>
</dbReference>
<comment type="cofactor">
    <cofactor evidence="1">
        <name>Mn(2+)</name>
        <dbReference type="ChEBI" id="CHEBI:29035"/>
    </cofactor>
</comment>
<evidence type="ECO:0000256" key="6">
    <source>
        <dbReference type="ARBA" id="ARBA00023211"/>
    </source>
</evidence>
<evidence type="ECO:0000313" key="9">
    <source>
        <dbReference type="Proteomes" id="UP000017090"/>
    </source>
</evidence>
<evidence type="ECO:0000256" key="5">
    <source>
        <dbReference type="ARBA" id="ARBA00022842"/>
    </source>
</evidence>
<proteinExistence type="predicted"/>
<dbReference type="GO" id="GO:0010945">
    <property type="term" value="F:coenzyme A diphosphatase activity"/>
    <property type="evidence" value="ECO:0007669"/>
    <property type="project" value="InterPro"/>
</dbReference>
<comment type="cofactor">
    <cofactor evidence="2">
        <name>Mg(2+)</name>
        <dbReference type="ChEBI" id="CHEBI:18420"/>
    </cofactor>
</comment>
<keyword evidence="6" id="KW-0464">Manganese</keyword>
<dbReference type="InterPro" id="IPR000086">
    <property type="entry name" value="NUDIX_hydrolase_dom"/>
</dbReference>
<evidence type="ECO:0000256" key="1">
    <source>
        <dbReference type="ARBA" id="ARBA00001936"/>
    </source>
</evidence>
<dbReference type="GO" id="GO:0046872">
    <property type="term" value="F:metal ion binding"/>
    <property type="evidence" value="ECO:0007669"/>
    <property type="project" value="UniProtKB-KW"/>
</dbReference>
<dbReference type="InterPro" id="IPR045121">
    <property type="entry name" value="CoAse"/>
</dbReference>
<evidence type="ECO:0000313" key="8">
    <source>
        <dbReference type="EMBL" id="ERT60399.1"/>
    </source>
</evidence>
<gene>
    <name evidence="8" type="ORF">HMPREF1250_0321</name>
</gene>
<accession>U7UNB6</accession>
<dbReference type="CDD" id="cd03426">
    <property type="entry name" value="NUDIX_CoAse_Nudt7"/>
    <property type="match status" value="1"/>
</dbReference>
<keyword evidence="9" id="KW-1185">Reference proteome</keyword>
<evidence type="ECO:0000259" key="7">
    <source>
        <dbReference type="PROSITE" id="PS51462"/>
    </source>
</evidence>
<reference evidence="8 9" key="1">
    <citation type="submission" date="2013-09" db="EMBL/GenBank/DDBJ databases">
        <authorList>
            <person name="Durkin A.S."/>
            <person name="Haft D.R."/>
            <person name="McCorrison J."/>
            <person name="Torralba M."/>
            <person name="Gillis M."/>
            <person name="Haft D.H."/>
            <person name="Methe B."/>
            <person name="Sutton G."/>
            <person name="Nelson K.E."/>
        </authorList>
    </citation>
    <scope>NUCLEOTIDE SEQUENCE [LARGE SCALE GENOMIC DNA]</scope>
    <source>
        <strain evidence="8 9">BV3C16-1</strain>
    </source>
</reference>
<dbReference type="PANTHER" id="PTHR12992">
    <property type="entry name" value="NUDIX HYDROLASE"/>
    <property type="match status" value="1"/>
</dbReference>
<organism evidence="8 9">
    <name type="scientific">Megasphaera vaginalis</name>
    <name type="common">ex Srinivasan et al. 2021</name>
    <dbReference type="NCBI Taxonomy" id="1111454"/>
    <lineage>
        <taxon>Bacteria</taxon>
        <taxon>Bacillati</taxon>
        <taxon>Bacillota</taxon>
        <taxon>Negativicutes</taxon>
        <taxon>Veillonellales</taxon>
        <taxon>Veillonellaceae</taxon>
        <taxon>Megasphaera</taxon>
    </lineage>
</organism>
<dbReference type="EMBL" id="AWXA01000024">
    <property type="protein sequence ID" value="ERT60399.1"/>
    <property type="molecule type" value="Genomic_DNA"/>
</dbReference>
<evidence type="ECO:0000256" key="3">
    <source>
        <dbReference type="ARBA" id="ARBA00022723"/>
    </source>
</evidence>
<dbReference type="eggNOG" id="COG0494">
    <property type="taxonomic scope" value="Bacteria"/>
</dbReference>
<keyword evidence="4" id="KW-0378">Hydrolase</keyword>
<dbReference type="SUPFAM" id="SSF55811">
    <property type="entry name" value="Nudix"/>
    <property type="match status" value="1"/>
</dbReference>
<dbReference type="Gene3D" id="3.90.79.10">
    <property type="entry name" value="Nucleoside Triphosphate Pyrophosphohydrolase"/>
    <property type="match status" value="1"/>
</dbReference>
<dbReference type="AlphaFoldDB" id="U7UNB6"/>
<protein>
    <submittedName>
        <fullName evidence="8">NUDIX domain protein</fullName>
    </submittedName>
</protein>